<evidence type="ECO:0000313" key="4">
    <source>
        <dbReference type="Proteomes" id="UP000249163"/>
    </source>
</evidence>
<dbReference type="Gene3D" id="3.30.457.10">
    <property type="entry name" value="Copper amine oxidase-like, N-terminal domain"/>
    <property type="match status" value="1"/>
</dbReference>
<protein>
    <recommendedName>
        <fullName evidence="2">Copper amine oxidase-like N-terminal domain-containing protein</fullName>
    </recommendedName>
</protein>
<gene>
    <name evidence="3" type="ORF">CD191_25315</name>
</gene>
<feature type="chain" id="PRO_5042053155" description="Copper amine oxidase-like N-terminal domain-containing protein" evidence="1">
    <location>
        <begin position="25"/>
        <end position="395"/>
    </location>
</feature>
<dbReference type="SUPFAM" id="SSF55383">
    <property type="entry name" value="Copper amine oxidase, domain N"/>
    <property type="match status" value="1"/>
</dbReference>
<dbReference type="Proteomes" id="UP000249163">
    <property type="component" value="Chromosome"/>
</dbReference>
<keyword evidence="1" id="KW-0732">Signal</keyword>
<dbReference type="AlphaFoldDB" id="A0AAD0KS08"/>
<dbReference type="InterPro" id="IPR036582">
    <property type="entry name" value="Mao_N_sf"/>
</dbReference>
<feature type="domain" description="Copper amine oxidase-like N-terminal" evidence="2">
    <location>
        <begin position="32"/>
        <end position="140"/>
    </location>
</feature>
<evidence type="ECO:0000259" key="2">
    <source>
        <dbReference type="Pfam" id="PF07833"/>
    </source>
</evidence>
<name>A0AAD0KS08_9BACL</name>
<evidence type="ECO:0000313" key="3">
    <source>
        <dbReference type="EMBL" id="AWV35688.1"/>
    </source>
</evidence>
<dbReference type="Pfam" id="PF07833">
    <property type="entry name" value="Cu_amine_oxidN1"/>
    <property type="match status" value="1"/>
</dbReference>
<evidence type="ECO:0000256" key="1">
    <source>
        <dbReference type="SAM" id="SignalP"/>
    </source>
</evidence>
<reference evidence="3 4" key="1">
    <citation type="submission" date="2017-06" db="EMBL/GenBank/DDBJ databases">
        <title>Complete genome sequence of Paenibacillus odorifer CBA7130.</title>
        <authorList>
            <person name="Nam Y.-D."/>
            <person name="Kang J."/>
            <person name="Chung W.-H."/>
        </authorList>
    </citation>
    <scope>NUCLEOTIDE SEQUENCE [LARGE SCALE GENOMIC DNA]</scope>
    <source>
        <strain evidence="3 4">CBA7130</strain>
    </source>
</reference>
<proteinExistence type="predicted"/>
<dbReference type="EMBL" id="CP021965">
    <property type="protein sequence ID" value="AWV35688.1"/>
    <property type="molecule type" value="Genomic_DNA"/>
</dbReference>
<sequence>MLKKLLSLLSISLLALILAVPAFAASKPIDVYINGSKVSFTAGTPYLANNSVLVPFRVIFEKLGLQVLWDAKTGTVTGKSSNLAISLKIGSNRATVNGTVKKLTTAPVSSAGTTYIPLRFIAEATGGTAVWNSTSRSVQITTPVSKDKDEAAITALIRLSNKYFNEEKAISFYSLMDSESSNAESVADLNASFEIFDIKNTIESLEIIDISGNDATVYTLESSRRTGGAYTPDTEDEYMYTLVRKNGSWKISSVESQSSVILLTREQALKTAANIPQNDADAIKGNITKYYQAMNEQNSAAVLSTMTSYGEEYDTSLKEDLEDFFTSYDVTYTPSVSNIYYFSAKEAAIYVESKEKDASEEETFEQGTIFILSKSDSGVWTTDNTYSVYYKLVKS</sequence>
<dbReference type="InterPro" id="IPR012854">
    <property type="entry name" value="Cu_amine_oxidase-like_N"/>
</dbReference>
<feature type="signal peptide" evidence="1">
    <location>
        <begin position="1"/>
        <end position="24"/>
    </location>
</feature>
<organism evidence="3 4">
    <name type="scientific">Paenibacillus odorifer</name>
    <dbReference type="NCBI Taxonomy" id="189426"/>
    <lineage>
        <taxon>Bacteria</taxon>
        <taxon>Bacillati</taxon>
        <taxon>Bacillota</taxon>
        <taxon>Bacilli</taxon>
        <taxon>Bacillales</taxon>
        <taxon>Paenibacillaceae</taxon>
        <taxon>Paenibacillus</taxon>
    </lineage>
</organism>
<accession>A0AAD0KS08</accession>